<feature type="transmembrane region" description="Helical" evidence="1">
    <location>
        <begin position="124"/>
        <end position="150"/>
    </location>
</feature>
<feature type="transmembrane region" description="Helical" evidence="1">
    <location>
        <begin position="377"/>
        <end position="408"/>
    </location>
</feature>
<keyword evidence="1" id="KW-1133">Transmembrane helix</keyword>
<dbReference type="InterPro" id="IPR002921">
    <property type="entry name" value="Fungal_lipase-type"/>
</dbReference>
<dbReference type="Proteomes" id="UP000294911">
    <property type="component" value="Unassembled WGS sequence"/>
</dbReference>
<dbReference type="OrthoDB" id="4320047at2"/>
<dbReference type="RefSeq" id="WP_132878537.1">
    <property type="nucleotide sequence ID" value="NZ_SLXQ01000009.1"/>
</dbReference>
<keyword evidence="1" id="KW-0472">Membrane</keyword>
<name>A0A4R2QJ01_9PSEU</name>
<feature type="transmembrane region" description="Helical" evidence="1">
    <location>
        <begin position="496"/>
        <end position="516"/>
    </location>
</feature>
<dbReference type="InterPro" id="IPR029058">
    <property type="entry name" value="AB_hydrolase_fold"/>
</dbReference>
<dbReference type="AlphaFoldDB" id="A0A4R2QJ01"/>
<accession>A0A4R2QJ01</accession>
<dbReference type="EMBL" id="SLXQ01000009">
    <property type="protein sequence ID" value="TCP49227.1"/>
    <property type="molecule type" value="Genomic_DNA"/>
</dbReference>
<evidence type="ECO:0000313" key="3">
    <source>
        <dbReference type="EMBL" id="TCP49227.1"/>
    </source>
</evidence>
<evidence type="ECO:0000256" key="1">
    <source>
        <dbReference type="SAM" id="Phobius"/>
    </source>
</evidence>
<gene>
    <name evidence="3" type="ORF">EV191_10949</name>
</gene>
<dbReference type="SUPFAM" id="SSF53474">
    <property type="entry name" value="alpha/beta-Hydrolases"/>
    <property type="match status" value="1"/>
</dbReference>
<feature type="transmembrane region" description="Helical" evidence="1">
    <location>
        <begin position="266"/>
        <end position="285"/>
    </location>
</feature>
<dbReference type="GO" id="GO:0006629">
    <property type="term" value="P:lipid metabolic process"/>
    <property type="evidence" value="ECO:0007669"/>
    <property type="project" value="InterPro"/>
</dbReference>
<feature type="transmembrane region" description="Helical" evidence="1">
    <location>
        <begin position="237"/>
        <end position="254"/>
    </location>
</feature>
<organism evidence="3 4">
    <name type="scientific">Tamaricihabitans halophyticus</name>
    <dbReference type="NCBI Taxonomy" id="1262583"/>
    <lineage>
        <taxon>Bacteria</taxon>
        <taxon>Bacillati</taxon>
        <taxon>Actinomycetota</taxon>
        <taxon>Actinomycetes</taxon>
        <taxon>Pseudonocardiales</taxon>
        <taxon>Pseudonocardiaceae</taxon>
        <taxon>Tamaricihabitans</taxon>
    </lineage>
</organism>
<proteinExistence type="predicted"/>
<evidence type="ECO:0000313" key="4">
    <source>
        <dbReference type="Proteomes" id="UP000294911"/>
    </source>
</evidence>
<feature type="domain" description="Fungal lipase-type" evidence="2">
    <location>
        <begin position="599"/>
        <end position="645"/>
    </location>
</feature>
<feature type="transmembrane region" description="Helical" evidence="1">
    <location>
        <begin position="171"/>
        <end position="190"/>
    </location>
</feature>
<reference evidence="3 4" key="1">
    <citation type="submission" date="2019-03" db="EMBL/GenBank/DDBJ databases">
        <title>Genomic Encyclopedia of Type Strains, Phase IV (KMG-IV): sequencing the most valuable type-strain genomes for metagenomic binning, comparative biology and taxonomic classification.</title>
        <authorList>
            <person name="Goeker M."/>
        </authorList>
    </citation>
    <scope>NUCLEOTIDE SEQUENCE [LARGE SCALE GENOMIC DNA]</scope>
    <source>
        <strain evidence="3 4">DSM 45765</strain>
    </source>
</reference>
<sequence length="799" mass="83864">MQLPGADTRVVELRVPGVRGMSGNTLLDAVASVEVGGDGLGKIVRPADRLRRPAPGPTLQAEGRTMPRTLEGYQWNAMTSGGIGKATWALLFPFSLANIVHWMLPPVPEGSRAARGFAVVCRGLLRLAGLLLTMLFSAQLAVVSLNMLAAQCLAADTGCLTAVPDWVRQSAPLRAALGLLPLLLVVGYLHRVAKVSWPVRDVADTRADAPRATRSGPAARLPGDNLTADPDTPTLRGLHTMAALAVITLLTVGGPLRIPETPSGMALWYAAAVILVVAVLGTALLDDPRSLPPRGASRVLRAVLNKPIRRTLLTLAALSALTTPALPDPLTLTPRGSNATVEVIAAALLGTCALFAIALIPAAVLGKASWAGLPRQLRAWVGGWAAAPMLALAGLLGGGFGAGLAIALRQLIGTDQLRLPDGYQTMTLLWGLGAALGVLIGGVLALATLLIRWRRQRTGRGAAEVRLLHEEAPVELPQATRAWRQAGWERRHAHQVVLGISIGLSIGVGIALAMRLRGIATPAWADPLAAFGVAALGFLAAGLLRSVYVAATNPRSAPHLRILADLVGFWPRQAHPIAPPCYALKVIPELAARAREHLREPNTRVVLVGDSLGGVLAVIAAARLVRGLPEEQRERLGVVTAGAPLQWAYSRAFPSVVPPTAMAALYGALDGRLHALCRGSDPFGGAVTSWQRQVVANKLLGFGYRRDGTVGPLPAGVRGAHGALIIGGDHWLPDPQPAPVAGRRWAPGVLRHTDYSSDPEWDDAVAMAAGLRPAVPENSPTGEQTQLFGLGAAHRGLFR</sequence>
<protein>
    <submittedName>
        <fullName evidence="3">Lipase (Class 3)</fullName>
    </submittedName>
</protein>
<keyword evidence="4" id="KW-1185">Reference proteome</keyword>
<dbReference type="Pfam" id="PF01764">
    <property type="entry name" value="Lipase_3"/>
    <property type="match status" value="1"/>
</dbReference>
<evidence type="ECO:0000259" key="2">
    <source>
        <dbReference type="Pfam" id="PF01764"/>
    </source>
</evidence>
<comment type="caution">
    <text evidence="3">The sequence shown here is derived from an EMBL/GenBank/DDBJ whole genome shotgun (WGS) entry which is preliminary data.</text>
</comment>
<feature type="transmembrane region" description="Helical" evidence="1">
    <location>
        <begin position="528"/>
        <end position="551"/>
    </location>
</feature>
<feature type="transmembrane region" description="Helical" evidence="1">
    <location>
        <begin position="428"/>
        <end position="451"/>
    </location>
</feature>
<keyword evidence="1" id="KW-0812">Transmembrane</keyword>
<dbReference type="Gene3D" id="3.40.50.1820">
    <property type="entry name" value="alpha/beta hydrolase"/>
    <property type="match status" value="1"/>
</dbReference>
<feature type="transmembrane region" description="Helical" evidence="1">
    <location>
        <begin position="343"/>
        <end position="365"/>
    </location>
</feature>